<keyword evidence="3" id="KW-1185">Reference proteome</keyword>
<name>A0A8J7IWU0_9RHOB</name>
<sequence length="146" mass="15569">MNLIADILLVAGVLGASLYCFVLSRRLQKFNDLEQGVGGAVAVLSMQVDDMTKTLKEAQTAAISSTDSLGELTGRAETAARRLELLVASMHDLPAPPETQPHKTSAPVQPPAAKQQNATPPMQDTDSEPSDILFLRHPRPAAEVAQ</sequence>
<reference evidence="2" key="1">
    <citation type="submission" date="2020-10" db="EMBL/GenBank/DDBJ databases">
        <title>Paenihalocynthiibacter styelae gen. nov., sp. nov., isolated from stalked sea squirt Styela clava.</title>
        <authorList>
            <person name="Kim Y.-O."/>
            <person name="Yoon J.-H."/>
        </authorList>
    </citation>
    <scope>NUCLEOTIDE SEQUENCE</scope>
    <source>
        <strain evidence="2">MYP1-1</strain>
    </source>
</reference>
<proteinExistence type="predicted"/>
<dbReference type="AlphaFoldDB" id="A0A8J7IWU0"/>
<dbReference type="EMBL" id="JADCKQ010000008">
    <property type="protein sequence ID" value="MBI1494343.1"/>
    <property type="molecule type" value="Genomic_DNA"/>
</dbReference>
<evidence type="ECO:0000256" key="1">
    <source>
        <dbReference type="SAM" id="MobiDB-lite"/>
    </source>
</evidence>
<gene>
    <name evidence="2" type="ORF">H1D41_11900</name>
</gene>
<feature type="compositionally biased region" description="Polar residues" evidence="1">
    <location>
        <begin position="114"/>
        <end position="124"/>
    </location>
</feature>
<evidence type="ECO:0000313" key="3">
    <source>
        <dbReference type="Proteomes" id="UP000640583"/>
    </source>
</evidence>
<protein>
    <submittedName>
        <fullName evidence="2">Uncharacterized protein</fullName>
    </submittedName>
</protein>
<dbReference type="Proteomes" id="UP000640583">
    <property type="component" value="Unassembled WGS sequence"/>
</dbReference>
<accession>A0A8J7IWU0</accession>
<feature type="region of interest" description="Disordered" evidence="1">
    <location>
        <begin position="90"/>
        <end position="146"/>
    </location>
</feature>
<evidence type="ECO:0000313" key="2">
    <source>
        <dbReference type="EMBL" id="MBI1494343.1"/>
    </source>
</evidence>
<organism evidence="2 3">
    <name type="scientific">Halocynthiibacter styelae</name>
    <dbReference type="NCBI Taxonomy" id="2761955"/>
    <lineage>
        <taxon>Bacteria</taxon>
        <taxon>Pseudomonadati</taxon>
        <taxon>Pseudomonadota</taxon>
        <taxon>Alphaproteobacteria</taxon>
        <taxon>Rhodobacterales</taxon>
        <taxon>Paracoccaceae</taxon>
        <taxon>Halocynthiibacter</taxon>
    </lineage>
</organism>
<comment type="caution">
    <text evidence="2">The sequence shown here is derived from an EMBL/GenBank/DDBJ whole genome shotgun (WGS) entry which is preliminary data.</text>
</comment>
<dbReference type="RefSeq" id="WP_228849112.1">
    <property type="nucleotide sequence ID" value="NZ_JADCKQ010000008.1"/>
</dbReference>